<reference evidence="1 2" key="1">
    <citation type="submission" date="2020-07" db="EMBL/GenBank/DDBJ databases">
        <title>Sequencing the genomes of 1000 actinobacteria strains.</title>
        <authorList>
            <person name="Klenk H.-P."/>
        </authorList>
    </citation>
    <scope>NUCLEOTIDE SEQUENCE [LARGE SCALE GENOMIC DNA]</scope>
    <source>
        <strain evidence="1 2">DSM 7487</strain>
    </source>
</reference>
<proteinExistence type="predicted"/>
<comment type="caution">
    <text evidence="1">The sequence shown here is derived from an EMBL/GenBank/DDBJ whole genome shotgun (WGS) entry which is preliminary data.</text>
</comment>
<gene>
    <name evidence="1" type="ORF">BJ968_004552</name>
</gene>
<keyword evidence="2" id="KW-1185">Reference proteome</keyword>
<dbReference type="Proteomes" id="UP000521922">
    <property type="component" value="Unassembled WGS sequence"/>
</dbReference>
<dbReference type="EMBL" id="JACCBB010000001">
    <property type="protein sequence ID" value="NYD25012.1"/>
    <property type="molecule type" value="Genomic_DNA"/>
</dbReference>
<evidence type="ECO:0000313" key="2">
    <source>
        <dbReference type="Proteomes" id="UP000521922"/>
    </source>
</evidence>
<protein>
    <submittedName>
        <fullName evidence="1">Uncharacterized protein</fullName>
    </submittedName>
</protein>
<name>A0A7Y9J363_9ACTN</name>
<dbReference type="RefSeq" id="WP_179755804.1">
    <property type="nucleotide sequence ID" value="NZ_BAAAGN010000008.1"/>
</dbReference>
<accession>A0A7Y9J363</accession>
<dbReference type="AlphaFoldDB" id="A0A7Y9J363"/>
<sequence length="265" mass="29116">MHHPDANGSVFGPRLLHTTDVTDWSEELRAQLHKSALSLEAQARRPMLTSEGEVESETTGWTLEVTRQLLTELAVAGAGIQVQVINRAIEQGGFIARAEVYDLAGYPASRSLKGFTRPVNRIVRSFRDSGDLPEDAADLLQPVYDPTVRSYQRTAGFMVPQEVVGLLAPAPAVEPARLTTTVKDPAGRPVSRDIVDAALWRKLDAEKAAQQHSVRLRILSEAEAQVVMQLLDELSGVYAGERLGNTARELSVRLHERLTDDGTYN</sequence>
<organism evidence="1 2">
    <name type="scientific">Kineococcus aurantiacus</name>
    <dbReference type="NCBI Taxonomy" id="37633"/>
    <lineage>
        <taxon>Bacteria</taxon>
        <taxon>Bacillati</taxon>
        <taxon>Actinomycetota</taxon>
        <taxon>Actinomycetes</taxon>
        <taxon>Kineosporiales</taxon>
        <taxon>Kineosporiaceae</taxon>
        <taxon>Kineococcus</taxon>
    </lineage>
</organism>
<evidence type="ECO:0000313" key="1">
    <source>
        <dbReference type="EMBL" id="NYD25012.1"/>
    </source>
</evidence>